<reference evidence="1 2" key="1">
    <citation type="submission" date="2023-08" db="EMBL/GenBank/DDBJ databases">
        <title>A Necator americanus chromosomal reference genome.</title>
        <authorList>
            <person name="Ilik V."/>
            <person name="Petrzelkova K.J."/>
            <person name="Pardy F."/>
            <person name="Fuh T."/>
            <person name="Niatou-Singa F.S."/>
            <person name="Gouil Q."/>
            <person name="Baker L."/>
            <person name="Ritchie M.E."/>
            <person name="Jex A.R."/>
            <person name="Gazzola D."/>
            <person name="Li H."/>
            <person name="Toshio Fujiwara R."/>
            <person name="Zhan B."/>
            <person name="Aroian R.V."/>
            <person name="Pafco B."/>
            <person name="Schwarz E.M."/>
        </authorList>
    </citation>
    <scope>NUCLEOTIDE SEQUENCE [LARGE SCALE GENOMIC DNA]</scope>
    <source>
        <strain evidence="1 2">Aroian</strain>
        <tissue evidence="1">Whole animal</tissue>
    </source>
</reference>
<accession>A0ABR1CNY3</accession>
<evidence type="ECO:0000313" key="2">
    <source>
        <dbReference type="Proteomes" id="UP001303046"/>
    </source>
</evidence>
<evidence type="ECO:0000313" key="1">
    <source>
        <dbReference type="EMBL" id="KAK6739730.1"/>
    </source>
</evidence>
<proteinExistence type="predicted"/>
<dbReference type="EMBL" id="JAVFWL010000003">
    <property type="protein sequence ID" value="KAK6739730.1"/>
    <property type="molecule type" value="Genomic_DNA"/>
</dbReference>
<evidence type="ECO:0008006" key="3">
    <source>
        <dbReference type="Google" id="ProtNLM"/>
    </source>
</evidence>
<name>A0ABR1CNY3_NECAM</name>
<sequence length="139" mass="15080">MDGPVPNNLERYWKPAWYSKEPAGLWRRTIVRSKRHEARTFAQAAALEAARWSVAVGIVSGSSLPPSISAIRHGPPSIPTAVSNAALRAQPLTQLSMHHVVLTWLLIAFDRRGLSPTEDSVAIQSVISIACPPAVICPL</sequence>
<protein>
    <recommendedName>
        <fullName evidence="3">AP2/ERF domain-containing protein</fullName>
    </recommendedName>
</protein>
<comment type="caution">
    <text evidence="1">The sequence shown here is derived from an EMBL/GenBank/DDBJ whole genome shotgun (WGS) entry which is preliminary data.</text>
</comment>
<dbReference type="Proteomes" id="UP001303046">
    <property type="component" value="Unassembled WGS sequence"/>
</dbReference>
<keyword evidence="2" id="KW-1185">Reference proteome</keyword>
<organism evidence="1 2">
    <name type="scientific">Necator americanus</name>
    <name type="common">Human hookworm</name>
    <dbReference type="NCBI Taxonomy" id="51031"/>
    <lineage>
        <taxon>Eukaryota</taxon>
        <taxon>Metazoa</taxon>
        <taxon>Ecdysozoa</taxon>
        <taxon>Nematoda</taxon>
        <taxon>Chromadorea</taxon>
        <taxon>Rhabditida</taxon>
        <taxon>Rhabditina</taxon>
        <taxon>Rhabditomorpha</taxon>
        <taxon>Strongyloidea</taxon>
        <taxon>Ancylostomatidae</taxon>
        <taxon>Bunostominae</taxon>
        <taxon>Necator</taxon>
    </lineage>
</organism>
<gene>
    <name evidence="1" type="primary">Necator_chrIII.g9072</name>
    <name evidence="1" type="ORF">RB195_008307</name>
</gene>